<dbReference type="PANTHER" id="PTHR46323">
    <property type="entry name" value="BETA-GALACTOSIDASE"/>
    <property type="match status" value="1"/>
</dbReference>
<keyword evidence="14" id="KW-1185">Reference proteome</keyword>
<dbReference type="Gene3D" id="2.60.120.260">
    <property type="entry name" value="Galactose-binding domain-like"/>
    <property type="match status" value="1"/>
</dbReference>
<dbReference type="InterPro" id="IPR036156">
    <property type="entry name" value="Beta-gal/glucu_dom_sf"/>
</dbReference>
<feature type="domain" description="Glycoside hydrolase family 2 catalytic" evidence="11">
    <location>
        <begin position="471"/>
        <end position="670"/>
    </location>
</feature>
<feature type="chain" id="PRO_5047135292" description="beta-galactosidase" evidence="9">
    <location>
        <begin position="27"/>
        <end position="1142"/>
    </location>
</feature>
<comment type="similarity">
    <text evidence="3">Belongs to the glycosyl hydrolase 2 family.</text>
</comment>
<dbReference type="RefSeq" id="WP_243323383.1">
    <property type="nucleotide sequence ID" value="NZ_JAKZMM010000006.1"/>
</dbReference>
<dbReference type="InterPro" id="IPR014718">
    <property type="entry name" value="GH-type_carb-bd"/>
</dbReference>
<dbReference type="SUPFAM" id="SSF74650">
    <property type="entry name" value="Galactose mutarotase-like"/>
    <property type="match status" value="1"/>
</dbReference>
<dbReference type="Gene3D" id="3.20.20.80">
    <property type="entry name" value="Glycosidases"/>
    <property type="match status" value="1"/>
</dbReference>
<dbReference type="InterPro" id="IPR006104">
    <property type="entry name" value="Glyco_hydro_2_N"/>
</dbReference>
<dbReference type="SUPFAM" id="SSF49785">
    <property type="entry name" value="Galactose-binding domain-like"/>
    <property type="match status" value="1"/>
</dbReference>
<dbReference type="Proteomes" id="UP001165444">
    <property type="component" value="Unassembled WGS sequence"/>
</dbReference>
<evidence type="ECO:0000313" key="14">
    <source>
        <dbReference type="Proteomes" id="UP001165444"/>
    </source>
</evidence>
<evidence type="ECO:0000256" key="2">
    <source>
        <dbReference type="ARBA" id="ARBA00001913"/>
    </source>
</evidence>
<comment type="cofactor">
    <cofactor evidence="2">
        <name>Ca(2+)</name>
        <dbReference type="ChEBI" id="CHEBI:29108"/>
    </cofactor>
</comment>
<evidence type="ECO:0000256" key="4">
    <source>
        <dbReference type="ARBA" id="ARBA00011245"/>
    </source>
</evidence>
<dbReference type="InterPro" id="IPR013783">
    <property type="entry name" value="Ig-like_fold"/>
</dbReference>
<evidence type="ECO:0000256" key="6">
    <source>
        <dbReference type="ARBA" id="ARBA00022801"/>
    </source>
</evidence>
<comment type="catalytic activity">
    <reaction evidence="1">
        <text>Hydrolysis of terminal non-reducing beta-D-galactose residues in beta-D-galactosides.</text>
        <dbReference type="EC" id="3.2.1.23"/>
    </reaction>
</comment>
<comment type="caution">
    <text evidence="13">The sequence shown here is derived from an EMBL/GenBank/DDBJ whole genome shotgun (WGS) entry which is preliminary data.</text>
</comment>
<dbReference type="InterPro" id="IPR011013">
    <property type="entry name" value="Gal_mutarotase_sf_dom"/>
</dbReference>
<keyword evidence="8" id="KW-0326">Glycosidase</keyword>
<name>A0ABT0BYC4_9BACT</name>
<evidence type="ECO:0000256" key="9">
    <source>
        <dbReference type="SAM" id="SignalP"/>
    </source>
</evidence>
<proteinExistence type="inferred from homology"/>
<dbReference type="InterPro" id="IPR017853">
    <property type="entry name" value="GH"/>
</dbReference>
<accession>A0ABT0BYC4</accession>
<dbReference type="Gene3D" id="2.60.40.10">
    <property type="entry name" value="Immunoglobulins"/>
    <property type="match status" value="1"/>
</dbReference>
<dbReference type="Pfam" id="PF02836">
    <property type="entry name" value="Glyco_hydro_2_C"/>
    <property type="match status" value="1"/>
</dbReference>
<keyword evidence="9" id="KW-0732">Signal</keyword>
<evidence type="ECO:0000313" key="13">
    <source>
        <dbReference type="EMBL" id="MCJ2379640.1"/>
    </source>
</evidence>
<dbReference type="InterPro" id="IPR050347">
    <property type="entry name" value="Bact_Beta-galactosidase"/>
</dbReference>
<comment type="subunit">
    <text evidence="4">Monomer.</text>
</comment>
<dbReference type="InterPro" id="IPR006103">
    <property type="entry name" value="Glyco_hydro_2_cat"/>
</dbReference>
<evidence type="ECO:0000256" key="1">
    <source>
        <dbReference type="ARBA" id="ARBA00001412"/>
    </source>
</evidence>
<evidence type="ECO:0000259" key="10">
    <source>
        <dbReference type="Pfam" id="PF00703"/>
    </source>
</evidence>
<evidence type="ECO:0000256" key="3">
    <source>
        <dbReference type="ARBA" id="ARBA00007401"/>
    </source>
</evidence>
<evidence type="ECO:0000256" key="5">
    <source>
        <dbReference type="ARBA" id="ARBA00012756"/>
    </source>
</evidence>
<keyword evidence="6 13" id="KW-0378">Hydrolase</keyword>
<dbReference type="InterPro" id="IPR006102">
    <property type="entry name" value="Ig-like_GH2"/>
</dbReference>
<sequence length="1142" mass="128546">MKKRINITRKCILLTAACGWFSISQAQQMSCVARNDCGVEGAQPYLIKGENYTLPEKFTGSKEALTCNFGGTVIYAFNQMDINAAYQLEVVYLADSEREQRIVADGNEVQAPVVLQAGKEQRYRIDLPKKAYAYGQLVLVFEALKGPNALVSEVNLYTNSSLKTVPFEGDKKADLVHTQSYVVDTTVCAEKVLPVYSVKPSQVTGVYQPLMSLNGTWQFHEKPAPDFYQSFQTDKGWKPITVPGEWSMQGFQVDSATFAGYQTRFSLPADWKGKQIKLRFDGVSSESIVYLNGKEIGSHMGGMTAFELDITQALQPGDNILSLRVRSESLADMLGSLTQYAAHQLGGITRKVTLMAVPKVHLSDMRILTDLDADYQDAELKVYTTVTNQSDQPQKDIHLQLTIDGLPVDLHAPVPEIAAGGSWSGWISGKVSNPQKWDNEHPHLYTLQTSLHQGDETLEIAEKRFGFREVGLKGNRLLVNGVPVKLRGVCRHEVHPLTGRVMNPDLVRKDVELYRSGNCNFIRTSHYPPCEELLEVCDELGMFVEVESPVCWIGHHANENWKRLNYRDPKYYASVLQANMETIHFYRNHPSILFWSMANESYWNKEFAQVEVYVKKADPSRPHTFHDQAYGGFNNQGSTAPIANIHYPGPDGYKVAAKSERPMIYGEYCHLNVYNRSELVTDPGIRSDWALALAPTWENMYQTPGVLGGSIWSGIDDIFQMPNGDAVGYGPWGPIDGWRRPKPEYWDMKKIYSPIRVKTTTLSPASTFTVEVENRYTYTNLNELRINWQFGDEKGVAFVDCPAGQNGQFTIDVQHPEQANGLYLSFVDPRGFLADEYRIPVGEQSQNVWAIPSALPTRLKEKKDQYLVSGSHFTCEVSRTNGQILSLKKDGKECLVGGPWLMALPLTGGGCYPNHNANTPIFNDLCTEWTVSSTEARTEGEDVCITVQGSYKEFKGNYTLRINASGEIAVSYTFEALQDVNPRQWGLVFEAPASFDRTFWRRDGLWTVYPEDHISRPVGEAALFYTGLPETIHPRVKPSWAWSRDFNELGSNDFRSTRRNIWYAGLKNEDGNTVTAVSEGHQHWRSWLQQDRIRFLVADFVTPGDEMFLSSYYAPYRKPLKTGDSIGGTVKLVVGESNTTHE</sequence>
<dbReference type="EC" id="3.2.1.23" evidence="5"/>
<dbReference type="SUPFAM" id="SSF51445">
    <property type="entry name" value="(Trans)glycosidases"/>
    <property type="match status" value="1"/>
</dbReference>
<feature type="domain" description="Glycoside hydrolase family 2 immunoglobulin-like beta-sandwich" evidence="10">
    <location>
        <begin position="360"/>
        <end position="468"/>
    </location>
</feature>
<feature type="domain" description="Glycosyl hydrolases family 2 sugar binding" evidence="12">
    <location>
        <begin position="211"/>
        <end position="358"/>
    </location>
</feature>
<protein>
    <recommendedName>
        <fullName evidence="5">beta-galactosidase</fullName>
        <ecNumber evidence="5">3.2.1.23</ecNumber>
    </recommendedName>
</protein>
<evidence type="ECO:0000256" key="8">
    <source>
        <dbReference type="ARBA" id="ARBA00023295"/>
    </source>
</evidence>
<evidence type="ECO:0000259" key="12">
    <source>
        <dbReference type="Pfam" id="PF02837"/>
    </source>
</evidence>
<dbReference type="GO" id="GO:0016787">
    <property type="term" value="F:hydrolase activity"/>
    <property type="evidence" value="ECO:0007669"/>
    <property type="project" value="UniProtKB-KW"/>
</dbReference>
<dbReference type="InterPro" id="IPR008979">
    <property type="entry name" value="Galactose-bd-like_sf"/>
</dbReference>
<dbReference type="EMBL" id="JAKZMM010000006">
    <property type="protein sequence ID" value="MCJ2379640.1"/>
    <property type="molecule type" value="Genomic_DNA"/>
</dbReference>
<dbReference type="Pfam" id="PF00703">
    <property type="entry name" value="Glyco_hydro_2"/>
    <property type="match status" value="1"/>
</dbReference>
<feature type="signal peptide" evidence="9">
    <location>
        <begin position="1"/>
        <end position="26"/>
    </location>
</feature>
<organism evidence="13 14">
    <name type="scientific">Parabacteroides faecalis</name>
    <dbReference type="NCBI Taxonomy" id="2924040"/>
    <lineage>
        <taxon>Bacteria</taxon>
        <taxon>Pseudomonadati</taxon>
        <taxon>Bacteroidota</taxon>
        <taxon>Bacteroidia</taxon>
        <taxon>Bacteroidales</taxon>
        <taxon>Tannerellaceae</taxon>
        <taxon>Parabacteroides</taxon>
    </lineage>
</organism>
<dbReference type="SUPFAM" id="SSF49303">
    <property type="entry name" value="beta-Galactosidase/glucuronidase domain"/>
    <property type="match status" value="1"/>
</dbReference>
<reference evidence="13 14" key="1">
    <citation type="submission" date="2022-03" db="EMBL/GenBank/DDBJ databases">
        <title>Parabacteroides sp. nov. isolated from swine feces.</title>
        <authorList>
            <person name="Bak J.E."/>
        </authorList>
    </citation>
    <scope>NUCLEOTIDE SEQUENCE [LARGE SCALE GENOMIC DNA]</scope>
    <source>
        <strain evidence="13 14">AGMB00274</strain>
    </source>
</reference>
<gene>
    <name evidence="13" type="ORF">MUN53_03295</name>
</gene>
<dbReference type="PANTHER" id="PTHR46323:SF2">
    <property type="entry name" value="BETA-GALACTOSIDASE"/>
    <property type="match status" value="1"/>
</dbReference>
<dbReference type="PRINTS" id="PR00132">
    <property type="entry name" value="GLHYDRLASE2"/>
</dbReference>
<dbReference type="Pfam" id="PF02837">
    <property type="entry name" value="Glyco_hydro_2_N"/>
    <property type="match status" value="1"/>
</dbReference>
<dbReference type="Gene3D" id="2.70.98.10">
    <property type="match status" value="1"/>
</dbReference>
<evidence type="ECO:0000259" key="11">
    <source>
        <dbReference type="Pfam" id="PF02836"/>
    </source>
</evidence>
<dbReference type="InterPro" id="IPR006101">
    <property type="entry name" value="Glyco_hydro_2"/>
</dbReference>
<evidence type="ECO:0000256" key="7">
    <source>
        <dbReference type="ARBA" id="ARBA00022837"/>
    </source>
</evidence>
<keyword evidence="7" id="KW-0106">Calcium</keyword>